<protein>
    <recommendedName>
        <fullName evidence="2">HNH nuclease domain-containing protein</fullName>
    </recommendedName>
</protein>
<proteinExistence type="predicted"/>
<dbReference type="SMART" id="SM00507">
    <property type="entry name" value="HNHc"/>
    <property type="match status" value="1"/>
</dbReference>
<feature type="region of interest" description="Disordered" evidence="1">
    <location>
        <begin position="464"/>
        <end position="512"/>
    </location>
</feature>
<dbReference type="Proteomes" id="UP001500390">
    <property type="component" value="Unassembled WGS sequence"/>
</dbReference>
<reference evidence="4" key="1">
    <citation type="journal article" date="2019" name="Int. J. Syst. Evol. Microbiol.">
        <title>The Global Catalogue of Microorganisms (GCM) 10K type strain sequencing project: providing services to taxonomists for standard genome sequencing and annotation.</title>
        <authorList>
            <consortium name="The Broad Institute Genomics Platform"/>
            <consortium name="The Broad Institute Genome Sequencing Center for Infectious Disease"/>
            <person name="Wu L."/>
            <person name="Ma J."/>
        </authorList>
    </citation>
    <scope>NUCLEOTIDE SEQUENCE [LARGE SCALE GENOMIC DNA]</scope>
    <source>
        <strain evidence="4">JCM 17738</strain>
    </source>
</reference>
<evidence type="ECO:0000313" key="4">
    <source>
        <dbReference type="Proteomes" id="UP001500390"/>
    </source>
</evidence>
<organism evidence="3 4">
    <name type="scientific">Ornithinibacter aureus</name>
    <dbReference type="NCBI Taxonomy" id="622664"/>
    <lineage>
        <taxon>Bacteria</taxon>
        <taxon>Bacillati</taxon>
        <taxon>Actinomycetota</taxon>
        <taxon>Actinomycetes</taxon>
        <taxon>Micrococcales</taxon>
        <taxon>Intrasporangiaceae</taxon>
        <taxon>Ornithinibacter</taxon>
    </lineage>
</organism>
<feature type="domain" description="HNH nuclease" evidence="2">
    <location>
        <begin position="384"/>
        <end position="435"/>
    </location>
</feature>
<sequence>MKVAVSQRFSYTVRLGVERLIEYTSGMSSTQLRERIAALRADAQQVGELLAQQAQGMTSEELFEVTGELQGVLNCGEGAQLVAAAHAACHETRLTERGPVEVHHEVGFIDAMAGTEVSLATGVGQWVAGRRVALGAALSERFPLLLGKVLAGEVCTATVQKVVTVCEGLDKAACAKVDAIMAGKLADLDPGRVGAFTRRVATRVASEQLAAVTRRTARDRFVEVRPGPDGATWWTALLPAATSAAAWSAITTVGGQYADKDESLTLDQARADAFADLMLRNVNVTANVTLGIPVITDTTPQTTAPDAASGGEFPPAVGGQGLGEAFRISTVFSGCEMPGIGVIDVDTIEALLQTVPLDVARALLDARTGTVLDAVTGAYRPTTGITHFVTTRDGTCRMWGCDRPARACDLDHVKPWPQGETSPANLGGLCRRHHRLKQRGRWRYTLTPDGTVEWVSPTGKKRITHADHTIWPPPPPAPRTQDRGPATHRELLLQSATPPVSAPPTDWGEPPF</sequence>
<dbReference type="InterPro" id="IPR003615">
    <property type="entry name" value="HNH_nuc"/>
</dbReference>
<evidence type="ECO:0000259" key="2">
    <source>
        <dbReference type="SMART" id="SM00507"/>
    </source>
</evidence>
<dbReference type="CDD" id="cd00085">
    <property type="entry name" value="HNHc"/>
    <property type="match status" value="1"/>
</dbReference>
<feature type="compositionally biased region" description="Basic and acidic residues" evidence="1">
    <location>
        <begin position="480"/>
        <end position="491"/>
    </location>
</feature>
<evidence type="ECO:0000256" key="1">
    <source>
        <dbReference type="SAM" id="MobiDB-lite"/>
    </source>
</evidence>
<evidence type="ECO:0000313" key="3">
    <source>
        <dbReference type="EMBL" id="GAA4393196.1"/>
    </source>
</evidence>
<name>A0ABP8JMN9_9MICO</name>
<comment type="caution">
    <text evidence="3">The sequence shown here is derived from an EMBL/GenBank/DDBJ whole genome shotgun (WGS) entry which is preliminary data.</text>
</comment>
<gene>
    <name evidence="3" type="ORF">GCM10023153_12940</name>
</gene>
<dbReference type="EMBL" id="BAABFX010000022">
    <property type="protein sequence ID" value="GAA4393196.1"/>
    <property type="molecule type" value="Genomic_DNA"/>
</dbReference>
<keyword evidence="4" id="KW-1185">Reference proteome</keyword>
<accession>A0ABP8JMN9</accession>